<evidence type="ECO:0000313" key="2">
    <source>
        <dbReference type="EMBL" id="VDM94452.1"/>
    </source>
</evidence>
<feature type="region of interest" description="Disordered" evidence="1">
    <location>
        <begin position="1"/>
        <end position="26"/>
    </location>
</feature>
<evidence type="ECO:0000313" key="4">
    <source>
        <dbReference type="WBParaSite" id="nOo.2.0.1.t10725-RA"/>
    </source>
</evidence>
<protein>
    <submittedName>
        <fullName evidence="2 4">Uncharacterized protein</fullName>
    </submittedName>
</protein>
<keyword evidence="3" id="KW-1185">Reference proteome</keyword>
<name>A0A182ERF9_ONCOC</name>
<evidence type="ECO:0000256" key="1">
    <source>
        <dbReference type="SAM" id="MobiDB-lite"/>
    </source>
</evidence>
<dbReference type="WBParaSite" id="nOo.2.0.1.t10725-RA">
    <property type="protein sequence ID" value="nOo.2.0.1.t10725-RA"/>
    <property type="gene ID" value="nOo.2.0.1.g10725"/>
</dbReference>
<reference evidence="2 3" key="2">
    <citation type="submission" date="2018-08" db="EMBL/GenBank/DDBJ databases">
        <authorList>
            <person name="Laetsch R D."/>
            <person name="Stevens L."/>
            <person name="Kumar S."/>
            <person name="Blaxter L. M."/>
        </authorList>
    </citation>
    <scope>NUCLEOTIDE SEQUENCE [LARGE SCALE GENOMIC DNA]</scope>
</reference>
<dbReference type="EMBL" id="UYRW01006480">
    <property type="protein sequence ID" value="VDM94452.1"/>
    <property type="molecule type" value="Genomic_DNA"/>
</dbReference>
<reference evidence="4" key="1">
    <citation type="submission" date="2016-06" db="UniProtKB">
        <authorList>
            <consortium name="WormBaseParasite"/>
        </authorList>
    </citation>
    <scope>IDENTIFICATION</scope>
</reference>
<dbReference type="Proteomes" id="UP000271087">
    <property type="component" value="Unassembled WGS sequence"/>
</dbReference>
<gene>
    <name evidence="2" type="ORF">NOO_LOCUS10725</name>
</gene>
<organism evidence="4">
    <name type="scientific">Onchocerca ochengi</name>
    <name type="common">Filarial nematode worm</name>
    <dbReference type="NCBI Taxonomy" id="42157"/>
    <lineage>
        <taxon>Eukaryota</taxon>
        <taxon>Metazoa</taxon>
        <taxon>Ecdysozoa</taxon>
        <taxon>Nematoda</taxon>
        <taxon>Chromadorea</taxon>
        <taxon>Rhabditida</taxon>
        <taxon>Spirurina</taxon>
        <taxon>Spiruromorpha</taxon>
        <taxon>Filarioidea</taxon>
        <taxon>Onchocercidae</taxon>
        <taxon>Onchocerca</taxon>
    </lineage>
</organism>
<sequence>MQNGCEETTQTSYNPPLPPEDHWGLNTPLPKYEKKYVLKRKHGMMEILDEDGKIPDHFQYAYISKEKFLRDLERLSVMIANGP</sequence>
<feature type="compositionally biased region" description="Polar residues" evidence="1">
    <location>
        <begin position="1"/>
        <end position="14"/>
    </location>
</feature>
<dbReference type="AlphaFoldDB" id="A0A182ERF9"/>
<accession>A0A182ERF9</accession>
<dbReference type="STRING" id="42157.A0A182ERF9"/>
<proteinExistence type="predicted"/>
<dbReference type="OrthoDB" id="10358833at2759"/>
<evidence type="ECO:0000313" key="3">
    <source>
        <dbReference type="Proteomes" id="UP000271087"/>
    </source>
</evidence>